<dbReference type="InterPro" id="IPR046932">
    <property type="entry name" value="RavA_LARA_sf"/>
</dbReference>
<dbReference type="InterPro" id="IPR050513">
    <property type="entry name" value="RavA_ATPases"/>
</dbReference>
<protein>
    <submittedName>
        <fullName evidence="9">ATPase RavA</fullName>
        <ecNumber evidence="9">3.6.1.3</ecNumber>
    </submittedName>
</protein>
<dbReference type="Gene3D" id="2.40.128.430">
    <property type="match status" value="1"/>
</dbReference>
<keyword evidence="5" id="KW-0143">Chaperone</keyword>
<dbReference type="InterPro" id="IPR045427">
    <property type="entry name" value="MoxR"/>
</dbReference>
<name>A0A927E317_KLEPN</name>
<dbReference type="GO" id="GO:0016787">
    <property type="term" value="F:hydrolase activity"/>
    <property type="evidence" value="ECO:0007669"/>
    <property type="project" value="UniProtKB-KW"/>
</dbReference>
<feature type="domain" description="ATPase RavA LARA" evidence="8">
    <location>
        <begin position="333"/>
        <end position="422"/>
    </location>
</feature>
<feature type="domain" description="MoxR" evidence="7">
    <location>
        <begin position="11"/>
        <end position="212"/>
    </location>
</feature>
<dbReference type="AlphaFoldDB" id="A0A927E317"/>
<accession>A0A927E317</accession>
<dbReference type="Gene3D" id="3.40.50.300">
    <property type="entry name" value="P-loop containing nucleotide triphosphate hydrolases"/>
    <property type="match status" value="1"/>
</dbReference>
<dbReference type="PANTHER" id="PTHR32204:SF0">
    <property type="entry name" value="ATPASE RAVA"/>
    <property type="match status" value="1"/>
</dbReference>
<evidence type="ECO:0000313" key="9">
    <source>
        <dbReference type="EMBL" id="MBD3722385.1"/>
    </source>
</evidence>
<dbReference type="Pfam" id="PF20030">
    <property type="entry name" value="bpMoxR"/>
    <property type="match status" value="1"/>
</dbReference>
<dbReference type="EMBL" id="JACXSV010000009">
    <property type="protein sequence ID" value="MBD3722385.1"/>
    <property type="molecule type" value="Genomic_DNA"/>
</dbReference>
<gene>
    <name evidence="9" type="primary">ravA</name>
    <name evidence="9" type="ORF">IE978_11285</name>
</gene>
<reference evidence="9" key="1">
    <citation type="submission" date="2020-07" db="EMBL/GenBank/DDBJ databases">
        <title>Clinical and genomic characterization of carbapenemase-producing Enterobacterales causing secondary infections during the COVID-19 crisis at a New York City hospital.</title>
        <authorList>
            <person name="Gomez-Simmonds A."/>
            <person name="Annavajhala M.K."/>
            <person name="Uhlemann A.-C."/>
        </authorList>
    </citation>
    <scope>NUCLEOTIDE SEQUENCE</scope>
    <source>
        <strain evidence="9">KP1826</strain>
    </source>
</reference>
<evidence type="ECO:0000256" key="3">
    <source>
        <dbReference type="ARBA" id="ARBA00022801"/>
    </source>
</evidence>
<feature type="compositionally biased region" description="Low complexity" evidence="6">
    <location>
        <begin position="442"/>
        <end position="452"/>
    </location>
</feature>
<dbReference type="PANTHER" id="PTHR32204">
    <property type="entry name" value="ATPASE RAVA"/>
    <property type="match status" value="1"/>
</dbReference>
<keyword evidence="2" id="KW-0547">Nucleotide-binding</keyword>
<dbReference type="GO" id="GO:0005524">
    <property type="term" value="F:ATP binding"/>
    <property type="evidence" value="ECO:0007669"/>
    <property type="project" value="UniProtKB-KW"/>
</dbReference>
<dbReference type="EC" id="3.6.1.3" evidence="9"/>
<proteinExistence type="predicted"/>
<dbReference type="Proteomes" id="UP000598328">
    <property type="component" value="Unassembled WGS sequence"/>
</dbReference>
<dbReference type="Pfam" id="PF20265">
    <property type="entry name" value="LARA_dom"/>
    <property type="match status" value="1"/>
</dbReference>
<dbReference type="CDD" id="cd00009">
    <property type="entry name" value="AAA"/>
    <property type="match status" value="1"/>
</dbReference>
<organism evidence="9 10">
    <name type="scientific">Klebsiella pneumoniae</name>
    <dbReference type="NCBI Taxonomy" id="573"/>
    <lineage>
        <taxon>Bacteria</taxon>
        <taxon>Pseudomonadati</taxon>
        <taxon>Pseudomonadota</taxon>
        <taxon>Gammaproteobacteria</taxon>
        <taxon>Enterobacterales</taxon>
        <taxon>Enterobacteriaceae</taxon>
        <taxon>Klebsiella/Raoultella group</taxon>
        <taxon>Klebsiella</taxon>
        <taxon>Klebsiella pneumoniae complex</taxon>
    </lineage>
</organism>
<evidence type="ECO:0000256" key="1">
    <source>
        <dbReference type="ARBA" id="ARBA00022490"/>
    </source>
</evidence>
<evidence type="ECO:0000256" key="4">
    <source>
        <dbReference type="ARBA" id="ARBA00022840"/>
    </source>
</evidence>
<evidence type="ECO:0000313" key="10">
    <source>
        <dbReference type="Proteomes" id="UP000598328"/>
    </source>
</evidence>
<dbReference type="FunFam" id="3.40.50.300:FF:000410">
    <property type="entry name" value="ATPase RavA"/>
    <property type="match status" value="1"/>
</dbReference>
<dbReference type="SUPFAM" id="SSF52540">
    <property type="entry name" value="P-loop containing nucleoside triphosphate hydrolases"/>
    <property type="match status" value="1"/>
</dbReference>
<evidence type="ECO:0000256" key="2">
    <source>
        <dbReference type="ARBA" id="ARBA00022741"/>
    </source>
</evidence>
<evidence type="ECO:0000256" key="6">
    <source>
        <dbReference type="SAM" id="MobiDB-lite"/>
    </source>
</evidence>
<keyword evidence="1" id="KW-0963">Cytoplasm</keyword>
<feature type="region of interest" description="Disordered" evidence="6">
    <location>
        <begin position="423"/>
        <end position="452"/>
    </location>
</feature>
<evidence type="ECO:0000259" key="7">
    <source>
        <dbReference type="Pfam" id="PF20030"/>
    </source>
</evidence>
<dbReference type="InterPro" id="IPR027417">
    <property type="entry name" value="P-loop_NTPase"/>
</dbReference>
<keyword evidence="3 9" id="KW-0378">Hydrolase</keyword>
<evidence type="ECO:0000256" key="5">
    <source>
        <dbReference type="ARBA" id="ARBA00023186"/>
    </source>
</evidence>
<evidence type="ECO:0000259" key="8">
    <source>
        <dbReference type="Pfam" id="PF20265"/>
    </source>
</evidence>
<dbReference type="InterPro" id="IPR046898">
    <property type="entry name" value="RavA_LARA_dom"/>
</dbReference>
<dbReference type="NCBIfam" id="NF010054">
    <property type="entry name" value="PRK13531.1"/>
    <property type="match status" value="1"/>
</dbReference>
<sequence length="452" mass="50561">MAQTHLLAERISRLSAALEKGLFERSHAIRLCLLAALSGERFLLGPPGIAKSLIARRLKFAFQQARAFEYLMTRFSTPEEVFGPLSIQALKDEGRYERLTAGYLPEAEIVFLDEIWKAGPAILNTLLTAINERHFRNGAHEEKIPMRLLVAASNELPEADSSLEALYDRMLIRLWLDKVQDKGNFRSMLVSQQDENSNPVPSALQVSDEEFTQWQQQIGNIKLPDAVFELIFQLRQQLDALPNAPTSRIAAGKRLFACCRPAPFSGRDSIAPIDLILLKDCLWHNVESMNLMSQQLETLMTCHARQQQAMLTRLGAIVQRRIQIQQQQSDKTALKVTRLGGMFSRKPHYELPAEIQGTTLTLLLQQPLKLHDMEVIHITFEREALANWLEKGGEIRGKLNGIGFAQLLNMDVDTSQHLVVRDEPAGLTPRAARQRSAGEYAGGNSPAAGSAG</sequence>
<keyword evidence="4" id="KW-0067">ATP-binding</keyword>
<comment type="caution">
    <text evidence="9">The sequence shown here is derived from an EMBL/GenBank/DDBJ whole genome shotgun (WGS) entry which is preliminary data.</text>
</comment>